<dbReference type="RefSeq" id="WP_024922759.1">
    <property type="nucleotide sequence ID" value="NZ_MDEO01000036.1"/>
</dbReference>
<gene>
    <name evidence="3" type="ORF">QV13_29225</name>
</gene>
<dbReference type="InterPro" id="IPR015943">
    <property type="entry name" value="WD40/YVTN_repeat-like_dom_sf"/>
</dbReference>
<feature type="chain" id="PRO_5008659292" evidence="1">
    <location>
        <begin position="25"/>
        <end position="733"/>
    </location>
</feature>
<dbReference type="PANTHER" id="PTHR46928">
    <property type="entry name" value="MESENCHYME-SPECIFIC CELL SURFACE GLYCOPROTEIN"/>
    <property type="match status" value="1"/>
</dbReference>
<dbReference type="InterPro" id="IPR027372">
    <property type="entry name" value="Phytase-like_dom"/>
</dbReference>
<dbReference type="Proteomes" id="UP000094412">
    <property type="component" value="Unassembled WGS sequence"/>
</dbReference>
<dbReference type="EMBL" id="MDEO01000036">
    <property type="protein sequence ID" value="OCX13547.1"/>
    <property type="molecule type" value="Genomic_DNA"/>
</dbReference>
<accession>A0A1C2DFQ1</accession>
<name>A0A1C2DFQ1_9HYPH</name>
<reference evidence="3 4" key="1">
    <citation type="submission" date="2016-08" db="EMBL/GenBank/DDBJ databases">
        <title>Whole genome sequence of Mesorhizobium sp. strain UASWS1009 isolated from industrial sewage.</title>
        <authorList>
            <person name="Crovadore J."/>
            <person name="Calmin G."/>
            <person name="Chablais R."/>
            <person name="Cochard B."/>
            <person name="Lefort F."/>
        </authorList>
    </citation>
    <scope>NUCLEOTIDE SEQUENCE [LARGE SCALE GENOMIC DNA]</scope>
    <source>
        <strain evidence="3 4">UASWS1009</strain>
    </source>
</reference>
<dbReference type="InterPro" id="IPR052956">
    <property type="entry name" value="Mesenchyme-surface_protein"/>
</dbReference>
<comment type="caution">
    <text evidence="3">The sequence shown here is derived from an EMBL/GenBank/DDBJ whole genome shotgun (WGS) entry which is preliminary data.</text>
</comment>
<dbReference type="InterPro" id="IPR011048">
    <property type="entry name" value="Haem_d1_sf"/>
</dbReference>
<dbReference type="Pfam" id="PF13449">
    <property type="entry name" value="Phytase-like"/>
    <property type="match status" value="1"/>
</dbReference>
<protein>
    <submittedName>
        <fullName evidence="3">Alkaline phosphatase</fullName>
    </submittedName>
</protein>
<proteinExistence type="predicted"/>
<dbReference type="OrthoDB" id="9803927at2"/>
<evidence type="ECO:0000259" key="2">
    <source>
        <dbReference type="Pfam" id="PF13449"/>
    </source>
</evidence>
<evidence type="ECO:0000313" key="3">
    <source>
        <dbReference type="EMBL" id="OCX13547.1"/>
    </source>
</evidence>
<dbReference type="PANTHER" id="PTHR46928:SF1">
    <property type="entry name" value="MESENCHYME-SPECIFIC CELL SURFACE GLYCOPROTEIN"/>
    <property type="match status" value="1"/>
</dbReference>
<dbReference type="Gene3D" id="2.130.10.10">
    <property type="entry name" value="YVTN repeat-like/Quinoprotein amine dehydrogenase"/>
    <property type="match status" value="1"/>
</dbReference>
<keyword evidence="1" id="KW-0732">Signal</keyword>
<evidence type="ECO:0000256" key="1">
    <source>
        <dbReference type="SAM" id="SignalP"/>
    </source>
</evidence>
<keyword evidence="4" id="KW-1185">Reference proteome</keyword>
<evidence type="ECO:0000313" key="4">
    <source>
        <dbReference type="Proteomes" id="UP000094412"/>
    </source>
</evidence>
<dbReference type="SUPFAM" id="SSF51004">
    <property type="entry name" value="C-terminal (heme d1) domain of cytochrome cd1-nitrite reductase"/>
    <property type="match status" value="1"/>
</dbReference>
<feature type="domain" description="Phytase-like" evidence="2">
    <location>
        <begin position="447"/>
        <end position="712"/>
    </location>
</feature>
<dbReference type="AlphaFoldDB" id="A0A1C2DFQ1"/>
<feature type="signal peptide" evidence="1">
    <location>
        <begin position="1"/>
        <end position="24"/>
    </location>
</feature>
<organism evidence="3 4">
    <name type="scientific">Mesorhizobium hungaricum</name>
    <dbReference type="NCBI Taxonomy" id="1566387"/>
    <lineage>
        <taxon>Bacteria</taxon>
        <taxon>Pseudomonadati</taxon>
        <taxon>Pseudomonadota</taxon>
        <taxon>Alphaproteobacteria</taxon>
        <taxon>Hyphomicrobiales</taxon>
        <taxon>Phyllobacteriaceae</taxon>
        <taxon>Mesorhizobium</taxon>
    </lineage>
</organism>
<sequence length="733" mass="77370">MLRPSCLIALTAALAASVALPAKAEQVFNRIATFPVASNLPAAADKKAKTSAEIIAATDDGKSLVYSDSPYGAVGFVDIADPKAPKAGGLVKIDGEPTSVTVAGGKVLAGVNTSKSKTDPKGNLTVIDIATRKVEASCDLGGQPDSVALSKDGKYLAVAIENERDEELNDGAMPQLPSGNLKIVSVAAGVPDCASIRTVEVTGLSEIVPEDAEPEFVAFNDAGEIALTLQENNHIVVVNAATGALVSHFSAGSVTLENIDTKKDGALNFSGKIENALREPDAVKWLDNDRLVIANEGDYKGGSRGFTIFSKKGEVLYESGTSFEYEAANLGHYPEHRNKKGIEPEGMEVGTYGGQKLVFVGAERASLVGVYQDTGAAPKFLQALPSGIGPEGLLAIPARNLFVTANETDLIEDGGARSHVMIYERAEGKPAYPMISAGLTDRGVPLGWGALSALAADPETAGKLYSVSDSAYAAQPSIYTIDATQTPARIVAKTVVTRGGNPAQKLDLEGIAPDGKGGFWLASEGNSEKLVPHAIYRVDDKGEIKQEIAFPTELLPNETRFGLEGITTIGEGDDLTLVAAVQREWKDDPNGQVKLLAYKPKTKEWAAVRYPLEKASKGWMGLSEITAHNGKLYVIERDNQIGTEAKVKRIYGVGLDGFKPAKLGGELPVVEKTLVRDLLPDMKAATNGYVVDKVEGFTIDKVGDAYVVTDNDGVDNSSGETLFLRLGNIATIN</sequence>
<dbReference type="STRING" id="1566387.QV13_29225"/>